<evidence type="ECO:0000313" key="2">
    <source>
        <dbReference type="Proteomes" id="UP000823736"/>
    </source>
</evidence>
<protein>
    <recommendedName>
        <fullName evidence="3">Transcription antitermination protein</fullName>
    </recommendedName>
</protein>
<reference evidence="1" key="1">
    <citation type="submission" date="2021-03" db="EMBL/GenBank/DDBJ databases">
        <title>Genomic Encyclopedia of Type Strains, Phase IV (KMG-IV): sequencing the most valuable type-strain genomes for metagenomic binning, comparative biology and taxonomic classification.</title>
        <authorList>
            <person name="Goeker M."/>
        </authorList>
    </citation>
    <scope>NUCLEOTIDE SEQUENCE</scope>
    <source>
        <strain evidence="1">DSM 26232</strain>
    </source>
</reference>
<organism evidence="1 2">
    <name type="scientific">Halolamina salifodinae</name>
    <dbReference type="NCBI Taxonomy" id="1202767"/>
    <lineage>
        <taxon>Archaea</taxon>
        <taxon>Methanobacteriati</taxon>
        <taxon>Methanobacteriota</taxon>
        <taxon>Stenosarchaea group</taxon>
        <taxon>Halobacteria</taxon>
        <taxon>Halobacteriales</taxon>
        <taxon>Haloferacaceae</taxon>
    </lineage>
</organism>
<accession>A0A8T4GZB7</accession>
<evidence type="ECO:0000313" key="1">
    <source>
        <dbReference type="EMBL" id="MBP1988331.1"/>
    </source>
</evidence>
<name>A0A8T4GZB7_9EURY</name>
<proteinExistence type="predicted"/>
<evidence type="ECO:0008006" key="3">
    <source>
        <dbReference type="Google" id="ProtNLM"/>
    </source>
</evidence>
<keyword evidence="2" id="KW-1185">Reference proteome</keyword>
<dbReference type="OrthoDB" id="188002at2157"/>
<comment type="caution">
    <text evidence="1">The sequence shown here is derived from an EMBL/GenBank/DDBJ whole genome shotgun (WGS) entry which is preliminary data.</text>
</comment>
<dbReference type="RefSeq" id="WP_209492672.1">
    <property type="nucleotide sequence ID" value="NZ_JAGGLC010000007.1"/>
</dbReference>
<dbReference type="EMBL" id="JAGGLC010000007">
    <property type="protein sequence ID" value="MBP1988331.1"/>
    <property type="molecule type" value="Genomic_DNA"/>
</dbReference>
<sequence length="207" mass="22017">MDADSFRDDLRAAHQTELSRLGSSKAVYALTGGEMEGDAVRTGTARELHALAPVLNEWAEDAQGEHADLFDAAADFAATYADNFDSEAASGDDTAATDVVADSLAPVDPADRQAAMTAAFLVLEEIAGQLVGFFVGDADRKSADEFREFRAELGDYRDDAAELLADHAEDEADWEAARAAGADVVAGAYDWYVDTLEAMGVEPKNVC</sequence>
<dbReference type="Proteomes" id="UP000823736">
    <property type="component" value="Unassembled WGS sequence"/>
</dbReference>
<gene>
    <name evidence="1" type="ORF">J2753_002853</name>
</gene>
<dbReference type="AlphaFoldDB" id="A0A8T4GZB7"/>